<protein>
    <submittedName>
        <fullName evidence="3">HNH endonuclease</fullName>
    </submittedName>
</protein>
<evidence type="ECO:0000313" key="4">
    <source>
        <dbReference type="Proteomes" id="UP000218023"/>
    </source>
</evidence>
<dbReference type="AlphaFoldDB" id="A0A2A2G0A5"/>
<dbReference type="OrthoDB" id="5292295at2"/>
<dbReference type="InterPro" id="IPR002711">
    <property type="entry name" value="HNH"/>
</dbReference>
<keyword evidence="3" id="KW-0255">Endonuclease</keyword>
<sequence length="103" mass="11604">MSRWPYNTQRWQRLRRKKLARDPLCQACESLGHGTPAHAVDHIKAIRNGGPAFPPIDQLLSLCQTHHTQKTAADMLDQGEAWTLRGCNPDGTPRDPDDPWNAP</sequence>
<keyword evidence="3" id="KW-0540">Nuclease</keyword>
<feature type="region of interest" description="Disordered" evidence="1">
    <location>
        <begin position="84"/>
        <end position="103"/>
    </location>
</feature>
<dbReference type="GO" id="GO:0004519">
    <property type="term" value="F:endonuclease activity"/>
    <property type="evidence" value="ECO:0007669"/>
    <property type="project" value="UniProtKB-KW"/>
</dbReference>
<gene>
    <name evidence="3" type="ORF">CK240_18060</name>
</gene>
<proteinExistence type="predicted"/>
<comment type="caution">
    <text evidence="3">The sequence shown here is derived from an EMBL/GenBank/DDBJ whole genome shotgun (WGS) entry which is preliminary data.</text>
</comment>
<accession>A0A2A2G0A5</accession>
<keyword evidence="4" id="KW-1185">Reference proteome</keyword>
<name>A0A2A2G0A5_9RHOB</name>
<dbReference type="Proteomes" id="UP000218023">
    <property type="component" value="Unassembled WGS sequence"/>
</dbReference>
<evidence type="ECO:0000259" key="2">
    <source>
        <dbReference type="Pfam" id="PF01844"/>
    </source>
</evidence>
<dbReference type="GO" id="GO:0003676">
    <property type="term" value="F:nucleic acid binding"/>
    <property type="evidence" value="ECO:0007669"/>
    <property type="project" value="InterPro"/>
</dbReference>
<dbReference type="RefSeq" id="WP_095641569.1">
    <property type="nucleotide sequence ID" value="NZ_NSJZ01000174.1"/>
</dbReference>
<dbReference type="GO" id="GO:0008270">
    <property type="term" value="F:zinc ion binding"/>
    <property type="evidence" value="ECO:0007669"/>
    <property type="project" value="InterPro"/>
</dbReference>
<feature type="domain" description="HNH" evidence="2">
    <location>
        <begin position="25"/>
        <end position="72"/>
    </location>
</feature>
<evidence type="ECO:0000256" key="1">
    <source>
        <dbReference type="SAM" id="MobiDB-lite"/>
    </source>
</evidence>
<evidence type="ECO:0000313" key="3">
    <source>
        <dbReference type="EMBL" id="PAU90233.1"/>
    </source>
</evidence>
<organism evidence="3 4">
    <name type="scientific">Paracoccus salipaludis</name>
    <dbReference type="NCBI Taxonomy" id="2032623"/>
    <lineage>
        <taxon>Bacteria</taxon>
        <taxon>Pseudomonadati</taxon>
        <taxon>Pseudomonadota</taxon>
        <taxon>Alphaproteobacteria</taxon>
        <taxon>Rhodobacterales</taxon>
        <taxon>Paracoccaceae</taxon>
        <taxon>Paracoccus</taxon>
    </lineage>
</organism>
<keyword evidence="3" id="KW-0378">Hydrolase</keyword>
<dbReference type="Gene3D" id="1.10.30.50">
    <property type="match status" value="1"/>
</dbReference>
<dbReference type="Pfam" id="PF01844">
    <property type="entry name" value="HNH"/>
    <property type="match status" value="1"/>
</dbReference>
<reference evidence="3 4" key="1">
    <citation type="submission" date="2017-09" db="EMBL/GenBank/DDBJ databases">
        <title>Paracoccus alkalisoli sp. nov., isolated from saline alkaline soil.</title>
        <authorList>
            <person name="Dong X."/>
            <person name="Zhang G."/>
        </authorList>
    </citation>
    <scope>NUCLEOTIDE SEQUENCE [LARGE SCALE GENOMIC DNA]</scope>
    <source>
        <strain evidence="3 4">WN007</strain>
    </source>
</reference>
<dbReference type="EMBL" id="NSJZ01000174">
    <property type="protein sequence ID" value="PAU90233.1"/>
    <property type="molecule type" value="Genomic_DNA"/>
</dbReference>